<keyword evidence="2" id="KW-1133">Transmembrane helix</keyword>
<feature type="transmembrane region" description="Helical" evidence="2">
    <location>
        <begin position="544"/>
        <end position="567"/>
    </location>
</feature>
<dbReference type="PaxDb" id="2903-EOD23774"/>
<protein>
    <recommendedName>
        <fullName evidence="5">TIR domain-containing protein</fullName>
    </recommendedName>
</protein>
<feature type="region of interest" description="Disordered" evidence="1">
    <location>
        <begin position="914"/>
        <end position="934"/>
    </location>
</feature>
<dbReference type="InterPro" id="IPR011050">
    <property type="entry name" value="Pectin_lyase_fold/virulence"/>
</dbReference>
<reference evidence="3" key="2">
    <citation type="submission" date="2024-10" db="UniProtKB">
        <authorList>
            <consortium name="EnsemblProtists"/>
        </authorList>
    </citation>
    <scope>IDENTIFICATION</scope>
</reference>
<feature type="transmembrane region" description="Helical" evidence="2">
    <location>
        <begin position="617"/>
        <end position="639"/>
    </location>
</feature>
<evidence type="ECO:0000313" key="3">
    <source>
        <dbReference type="EnsemblProtists" id="EOD23774"/>
    </source>
</evidence>
<dbReference type="Gene3D" id="2.160.20.20">
    <property type="match status" value="1"/>
</dbReference>
<feature type="transmembrane region" description="Helical" evidence="2">
    <location>
        <begin position="121"/>
        <end position="141"/>
    </location>
</feature>
<feature type="region of interest" description="Disordered" evidence="1">
    <location>
        <begin position="1028"/>
        <end position="1051"/>
    </location>
</feature>
<proteinExistence type="predicted"/>
<dbReference type="Proteomes" id="UP000013827">
    <property type="component" value="Unassembled WGS sequence"/>
</dbReference>
<keyword evidence="2" id="KW-0472">Membrane</keyword>
<feature type="transmembrane region" description="Helical" evidence="2">
    <location>
        <begin position="694"/>
        <end position="714"/>
    </location>
</feature>
<feature type="transmembrane region" description="Helical" evidence="2">
    <location>
        <begin position="773"/>
        <end position="796"/>
    </location>
</feature>
<evidence type="ECO:0000256" key="1">
    <source>
        <dbReference type="SAM" id="MobiDB-lite"/>
    </source>
</evidence>
<dbReference type="PANTHER" id="PTHR11319:SF35">
    <property type="entry name" value="OUTER MEMBRANE PROTEIN PMPC-RELATED"/>
    <property type="match status" value="1"/>
</dbReference>
<name>A0A0D3JJT9_EMIH1</name>
<dbReference type="SUPFAM" id="SSF51126">
    <property type="entry name" value="Pectin lyase-like"/>
    <property type="match status" value="1"/>
</dbReference>
<feature type="transmembrane region" description="Helical" evidence="2">
    <location>
        <begin position="486"/>
        <end position="506"/>
    </location>
</feature>
<dbReference type="GeneID" id="17269321"/>
<dbReference type="InterPro" id="IPR012332">
    <property type="entry name" value="Autotransporter_pectin_lyase_C"/>
</dbReference>
<dbReference type="HOGENOM" id="CLU_276156_0_0_1"/>
<feature type="transmembrane region" description="Helical" evidence="2">
    <location>
        <begin position="726"/>
        <end position="749"/>
    </location>
</feature>
<evidence type="ECO:0008006" key="5">
    <source>
        <dbReference type="Google" id="ProtNLM"/>
    </source>
</evidence>
<organism evidence="3 4">
    <name type="scientific">Emiliania huxleyi (strain CCMP1516)</name>
    <dbReference type="NCBI Taxonomy" id="280463"/>
    <lineage>
        <taxon>Eukaryota</taxon>
        <taxon>Haptista</taxon>
        <taxon>Haptophyta</taxon>
        <taxon>Prymnesiophyceae</taxon>
        <taxon>Isochrysidales</taxon>
        <taxon>Noelaerhabdaceae</taxon>
        <taxon>Emiliania</taxon>
    </lineage>
</organism>
<feature type="region of interest" description="Disordered" evidence="1">
    <location>
        <begin position="81"/>
        <end position="113"/>
    </location>
</feature>
<dbReference type="Gene3D" id="3.40.50.10140">
    <property type="entry name" value="Toll/interleukin-1 receptor homology (TIR) domain"/>
    <property type="match status" value="1"/>
</dbReference>
<keyword evidence="4" id="KW-1185">Reference proteome</keyword>
<evidence type="ECO:0000256" key="2">
    <source>
        <dbReference type="SAM" id="Phobius"/>
    </source>
</evidence>
<dbReference type="SUPFAM" id="SSF52200">
    <property type="entry name" value="Toll/Interleukin receptor TIR domain"/>
    <property type="match status" value="1"/>
</dbReference>
<dbReference type="KEGG" id="ehx:EMIHUDRAFT_239086"/>
<feature type="compositionally biased region" description="Basic and acidic residues" evidence="1">
    <location>
        <begin position="83"/>
        <end position="94"/>
    </location>
</feature>
<dbReference type="InterPro" id="IPR035897">
    <property type="entry name" value="Toll_tir_struct_dom_sf"/>
</dbReference>
<dbReference type="eggNOG" id="ENOG502QSG1">
    <property type="taxonomic scope" value="Eukaryota"/>
</dbReference>
<keyword evidence="2" id="KW-0812">Transmembrane</keyword>
<evidence type="ECO:0000313" key="4">
    <source>
        <dbReference type="Proteomes" id="UP000013827"/>
    </source>
</evidence>
<accession>A0A0D3JJT9</accession>
<dbReference type="PANTHER" id="PTHR11319">
    <property type="entry name" value="G PROTEIN-COUPLED RECEPTOR-RELATED"/>
    <property type="match status" value="1"/>
</dbReference>
<feature type="compositionally biased region" description="Polar residues" evidence="1">
    <location>
        <begin position="100"/>
        <end position="111"/>
    </location>
</feature>
<sequence>MLALAITTPSHHAAHVPAGRGEAIVTRNLTGIFATDVLAPAPRGLKKPADLREDLLVWETSILLGPITSCDYYFPSVGQHGEPAAEKSAGREPPADSPRLENQATRRATNTEPDRRASVTFLFPCAFMLAALSLAASRGLLLRGRQEKKSMHGRTRAAHLLASASAFRVVAEQLRSLIEEATADMSVYLAPGNVEIIGSTLTNCSAGGHGGVAAWYSSGAVSLAGSTVTDCSAGSAGGVVYARDSGAVSISGSTMTGCRATGLYGLGGVVFASHSGVVSIIKSTVTSCSALGLGGVVYAYQCSGAVSLIGSTVTGCSAGELGGGVVAARYSGAISIIDSTVTNCSAGIGGVVYAEQSESLLVAHVAFTNNTALAAASVLYLEDLEQRSSISNAFFIGNNGVTIQTLTSTIDWDCRLGSWMQATGYFIGDLSAPDFYQVCIVLPTTYSARLPEKYTDWTYALSNVISIDWSGLILPAQCMPYANRLVVFATSPIGLIALLLLAGVGLRLWRRRAASGGTDIGEGEASASAMHIDESRVSASARSWLAEAVLGLLDLTPAGLVLIFLFVPSVSVSIFRSWSCHAYTISPPDEPLRQVSYMRQDASVECYTADHESITGLAIGFVVVWPAGSLVLYSALLLACHKPLQAKTPNALTRATAFLHQEYELTYFWWEALELARKLMLTGFVLLIPEKHAFRRLMVATVICCFYSVVLAVVRPYKRVEDDCLAVATSFVLLLFFLATNWTTIFLGIQERSGLDDAAAVLGFGKLDGVENVVNWMIILVAFALLIFLIGAIVAVRRVAMVPTIRLVSDRQQPELTLARGHTWHLFNSHIWSTGQDAAAVIKKQLQLLIPDIKIFLDVDDLKSIGALEEYISRSQVVLFFLSLGYFGSKNCEREVRASLDRQKPLVLVQEADPKKGGTLEAPPSSRQAPAHPSPDLRAAIFDKGWPMTTWHRIEAFQRALLLCSPNYEALSKEQMRLYVPGEVQREALAFPKPVVLWASPANAGAAELADELTAKFGRSSLTVSTAEEPCSSDSRASRRRSSVLRRSAPRRAGDATHMLLYLNEHTFVSDERLAEQVKQARADRLPIVLVHENDPALGGCPFDYFFQTTPQELIAGLDGHAGLYKALAMSFFPGAHREARPPLAQSPPPTISR</sequence>
<dbReference type="EnsemblProtists" id="EOD23774">
    <property type="protein sequence ID" value="EOD23774"/>
    <property type="gene ID" value="EMIHUDRAFT_239086"/>
</dbReference>
<feature type="compositionally biased region" description="Basic residues" evidence="1">
    <location>
        <begin position="1038"/>
        <end position="1050"/>
    </location>
</feature>
<reference evidence="4" key="1">
    <citation type="journal article" date="2013" name="Nature">
        <title>Pan genome of the phytoplankton Emiliania underpins its global distribution.</title>
        <authorList>
            <person name="Read B.A."/>
            <person name="Kegel J."/>
            <person name="Klute M.J."/>
            <person name="Kuo A."/>
            <person name="Lefebvre S.C."/>
            <person name="Maumus F."/>
            <person name="Mayer C."/>
            <person name="Miller J."/>
            <person name="Monier A."/>
            <person name="Salamov A."/>
            <person name="Young J."/>
            <person name="Aguilar M."/>
            <person name="Claverie J.M."/>
            <person name="Frickenhaus S."/>
            <person name="Gonzalez K."/>
            <person name="Herman E.K."/>
            <person name="Lin Y.C."/>
            <person name="Napier J."/>
            <person name="Ogata H."/>
            <person name="Sarno A.F."/>
            <person name="Shmutz J."/>
            <person name="Schroeder D."/>
            <person name="de Vargas C."/>
            <person name="Verret F."/>
            <person name="von Dassow P."/>
            <person name="Valentin K."/>
            <person name="Van de Peer Y."/>
            <person name="Wheeler G."/>
            <person name="Dacks J.B."/>
            <person name="Delwiche C.F."/>
            <person name="Dyhrman S.T."/>
            <person name="Glockner G."/>
            <person name="John U."/>
            <person name="Richards T."/>
            <person name="Worden A.Z."/>
            <person name="Zhang X."/>
            <person name="Grigoriev I.V."/>
            <person name="Allen A.E."/>
            <person name="Bidle K."/>
            <person name="Borodovsky M."/>
            <person name="Bowler C."/>
            <person name="Brownlee C."/>
            <person name="Cock J.M."/>
            <person name="Elias M."/>
            <person name="Gladyshev V.N."/>
            <person name="Groth M."/>
            <person name="Guda C."/>
            <person name="Hadaegh A."/>
            <person name="Iglesias-Rodriguez M.D."/>
            <person name="Jenkins J."/>
            <person name="Jones B.M."/>
            <person name="Lawson T."/>
            <person name="Leese F."/>
            <person name="Lindquist E."/>
            <person name="Lobanov A."/>
            <person name="Lomsadze A."/>
            <person name="Malik S.B."/>
            <person name="Marsh M.E."/>
            <person name="Mackinder L."/>
            <person name="Mock T."/>
            <person name="Mueller-Roeber B."/>
            <person name="Pagarete A."/>
            <person name="Parker M."/>
            <person name="Probert I."/>
            <person name="Quesneville H."/>
            <person name="Raines C."/>
            <person name="Rensing S.A."/>
            <person name="Riano-Pachon D.M."/>
            <person name="Richier S."/>
            <person name="Rokitta S."/>
            <person name="Shiraiwa Y."/>
            <person name="Soanes D.M."/>
            <person name="van der Giezen M."/>
            <person name="Wahlund T.M."/>
            <person name="Williams B."/>
            <person name="Wilson W."/>
            <person name="Wolfe G."/>
            <person name="Wurch L.L."/>
        </authorList>
    </citation>
    <scope>NUCLEOTIDE SEQUENCE</scope>
</reference>
<dbReference type="RefSeq" id="XP_005776203.1">
    <property type="nucleotide sequence ID" value="XM_005776146.1"/>
</dbReference>
<dbReference type="AlphaFoldDB" id="A0A0D3JJT9"/>